<dbReference type="InterPro" id="IPR038422">
    <property type="entry name" value="Cut8/Sts1_sf"/>
</dbReference>
<dbReference type="GO" id="GO:0070628">
    <property type="term" value="F:proteasome binding"/>
    <property type="evidence" value="ECO:0007669"/>
    <property type="project" value="TreeGrafter"/>
</dbReference>
<gene>
    <name evidence="7" type="primary">LOC105224728</name>
</gene>
<feature type="compositionally biased region" description="Pro residues" evidence="4">
    <location>
        <begin position="143"/>
        <end position="152"/>
    </location>
</feature>
<sequence>MTTETTPHQQHQQQQIRIALSEIPSRLEALRFASGGATTPTATPNRYSPNEPTPATLFNTPHLLDNTTNVALSQDNILSPMPSPDEMIIRQRGRRRFNNGLSPDVGNTPLRMPFQRTPTKVPLSTSMILRSSPRKRLTMGSTPPAPEPPVMPSPTKAKQQLWPTGTPMAKKLRLGGEDGNSGKPIAQINEETPLPVVLQGMSQQQLINLIVGELVAGDATTEESFRSRLPMPDINPLEEELLHAKRQIFRSLPTSRLCKKTDSSAYSRASLHLSEFKRLLTAHTKQLYDSGNWDALLDYVTMAWPIVRATPHWDSATHNVIRRQCFKLLACHCIASLKNGGQRLGMARLHETERNLREWTRDYEDVQSCLSALNKAIAKGRATL</sequence>
<keyword evidence="6" id="KW-1185">Reference proteome</keyword>
<dbReference type="FunFam" id="1.20.58.1590:FF:000002">
    <property type="entry name" value="Uncharacterized protein, isoform A"/>
    <property type="match status" value="1"/>
</dbReference>
<dbReference type="OrthoDB" id="10061064at2759"/>
<dbReference type="Pfam" id="PF08559">
    <property type="entry name" value="Cut8"/>
    <property type="match status" value="1"/>
</dbReference>
<comment type="similarity">
    <text evidence="2">Belongs to the cut8/STS1 family.</text>
</comment>
<proteinExistence type="inferred from homology"/>
<comment type="subcellular location">
    <subcellularLocation>
        <location evidence="1">Nucleus</location>
    </subcellularLocation>
</comment>
<dbReference type="Proteomes" id="UP001652620">
    <property type="component" value="Chromosome 5"/>
</dbReference>
<feature type="region of interest" description="Disordered" evidence="4">
    <location>
        <begin position="134"/>
        <end position="161"/>
    </location>
</feature>
<dbReference type="GO" id="GO:0031144">
    <property type="term" value="P:proteasome localization"/>
    <property type="evidence" value="ECO:0007669"/>
    <property type="project" value="InterPro"/>
</dbReference>
<name>A0A034VZA6_BACDO</name>
<dbReference type="GeneID" id="105224728"/>
<dbReference type="PANTHER" id="PTHR28032:SF1">
    <property type="entry name" value="FI02826P"/>
    <property type="match status" value="1"/>
</dbReference>
<dbReference type="PANTHER" id="PTHR28032">
    <property type="entry name" value="FI02826P"/>
    <property type="match status" value="1"/>
</dbReference>
<dbReference type="AlphaFoldDB" id="A0A034VZA6"/>
<evidence type="ECO:0000313" key="6">
    <source>
        <dbReference type="Proteomes" id="UP001652620"/>
    </source>
</evidence>
<accession>A0A034VZA6</accession>
<evidence type="ECO:0000256" key="3">
    <source>
        <dbReference type="ARBA" id="ARBA00023242"/>
    </source>
</evidence>
<dbReference type="EMBL" id="GAKP01012054">
    <property type="protein sequence ID" value="JAC46898.1"/>
    <property type="molecule type" value="Transcribed_RNA"/>
</dbReference>
<dbReference type="GO" id="GO:0071630">
    <property type="term" value="P:nuclear protein quality control by the ubiquitin-proteasome system"/>
    <property type="evidence" value="ECO:0007669"/>
    <property type="project" value="InterPro"/>
</dbReference>
<dbReference type="OMA" id="KQQLWPG"/>
<evidence type="ECO:0000256" key="4">
    <source>
        <dbReference type="SAM" id="MobiDB-lite"/>
    </source>
</evidence>
<evidence type="ECO:0000256" key="1">
    <source>
        <dbReference type="ARBA" id="ARBA00004123"/>
    </source>
</evidence>
<keyword evidence="3" id="KW-0539">Nucleus</keyword>
<dbReference type="GO" id="GO:0031965">
    <property type="term" value="C:nuclear membrane"/>
    <property type="evidence" value="ECO:0007669"/>
    <property type="project" value="TreeGrafter"/>
</dbReference>
<protein>
    <submittedName>
        <fullName evidence="7">Uncharacterized protein LOC105224728</fullName>
    </submittedName>
</protein>
<dbReference type="KEGG" id="bdr:105224728"/>
<dbReference type="InterPro" id="IPR013868">
    <property type="entry name" value="Cut8/Sts1_fam"/>
</dbReference>
<evidence type="ECO:0000256" key="2">
    <source>
        <dbReference type="ARBA" id="ARBA00006199"/>
    </source>
</evidence>
<dbReference type="RefSeq" id="XP_011201195.1">
    <property type="nucleotide sequence ID" value="XM_011202893.3"/>
</dbReference>
<evidence type="ECO:0000313" key="5">
    <source>
        <dbReference type="EMBL" id="JAC46898.1"/>
    </source>
</evidence>
<reference evidence="5" key="1">
    <citation type="journal article" date="2014" name="BMC Genomics">
        <title>Characterizing the developmental transcriptome of the oriental fruit fly, Bactrocera dorsalis (Diptera: Tephritidae) through comparative genomic analysis with Drosophila melanogaster utilizing modENCODE datasets.</title>
        <authorList>
            <person name="Geib S.M."/>
            <person name="Calla B."/>
            <person name="Hall B."/>
            <person name="Hou S."/>
            <person name="Manoukis N.C."/>
        </authorList>
    </citation>
    <scope>NUCLEOTIDE SEQUENCE</scope>
    <source>
        <strain evidence="5">Punador</strain>
    </source>
</reference>
<evidence type="ECO:0000313" key="7">
    <source>
        <dbReference type="RefSeq" id="XP_011201195.1"/>
    </source>
</evidence>
<reference evidence="7" key="2">
    <citation type="submission" date="2025-04" db="UniProtKB">
        <authorList>
            <consortium name="RefSeq"/>
        </authorList>
    </citation>
    <scope>IDENTIFICATION</scope>
    <source>
        <strain evidence="7">Punador</strain>
    </source>
</reference>
<dbReference type="Gene3D" id="1.20.58.1590">
    <property type="entry name" value="Tethering factor for nuclear proteasome Cut8/Sts1"/>
    <property type="match status" value="1"/>
</dbReference>
<organism evidence="5">
    <name type="scientific">Bactrocera dorsalis</name>
    <name type="common">Oriental fruit fly</name>
    <name type="synonym">Dacus dorsalis</name>
    <dbReference type="NCBI Taxonomy" id="27457"/>
    <lineage>
        <taxon>Eukaryota</taxon>
        <taxon>Metazoa</taxon>
        <taxon>Ecdysozoa</taxon>
        <taxon>Arthropoda</taxon>
        <taxon>Hexapoda</taxon>
        <taxon>Insecta</taxon>
        <taxon>Pterygota</taxon>
        <taxon>Neoptera</taxon>
        <taxon>Endopterygota</taxon>
        <taxon>Diptera</taxon>
        <taxon>Brachycera</taxon>
        <taxon>Muscomorpha</taxon>
        <taxon>Tephritoidea</taxon>
        <taxon>Tephritidae</taxon>
        <taxon>Bactrocera</taxon>
        <taxon>Bactrocera</taxon>
    </lineage>
</organism>
<feature type="region of interest" description="Disordered" evidence="4">
    <location>
        <begin position="97"/>
        <end position="117"/>
    </location>
</feature>